<accession>A0A915D481</accession>
<keyword evidence="1" id="KW-1133">Transmembrane helix</keyword>
<dbReference type="Proteomes" id="UP000887574">
    <property type="component" value="Unplaced"/>
</dbReference>
<keyword evidence="2" id="KW-1185">Reference proteome</keyword>
<name>A0A915D481_9BILA</name>
<protein>
    <submittedName>
        <fullName evidence="3">Bestrophin homolog</fullName>
    </submittedName>
</protein>
<evidence type="ECO:0000313" key="3">
    <source>
        <dbReference type="WBParaSite" id="jg1540"/>
    </source>
</evidence>
<feature type="transmembrane region" description="Helical" evidence="1">
    <location>
        <begin position="15"/>
        <end position="34"/>
    </location>
</feature>
<evidence type="ECO:0000256" key="1">
    <source>
        <dbReference type="SAM" id="Phobius"/>
    </source>
</evidence>
<keyword evidence="1" id="KW-0472">Membrane</keyword>
<organism evidence="2 3">
    <name type="scientific">Ditylenchus dipsaci</name>
    <dbReference type="NCBI Taxonomy" id="166011"/>
    <lineage>
        <taxon>Eukaryota</taxon>
        <taxon>Metazoa</taxon>
        <taxon>Ecdysozoa</taxon>
        <taxon>Nematoda</taxon>
        <taxon>Chromadorea</taxon>
        <taxon>Rhabditida</taxon>
        <taxon>Tylenchina</taxon>
        <taxon>Tylenchomorpha</taxon>
        <taxon>Sphaerularioidea</taxon>
        <taxon>Anguinidae</taxon>
        <taxon>Anguininae</taxon>
        <taxon>Ditylenchus</taxon>
    </lineage>
</organism>
<dbReference type="WBParaSite" id="jg1540">
    <property type="protein sequence ID" value="jg1540"/>
    <property type="gene ID" value="jg1540"/>
</dbReference>
<reference evidence="3" key="1">
    <citation type="submission" date="2022-11" db="UniProtKB">
        <authorList>
            <consortium name="WormBaseParasite"/>
        </authorList>
    </citation>
    <scope>IDENTIFICATION</scope>
</reference>
<sequence length="73" mass="8394">MVMQYTAVFDSMPNLPIFYTIDISLLIFFQYIGIDLQLYFSRWSLGDACIVNTQQIEERGRDIFSGGSTLSEI</sequence>
<evidence type="ECO:0000313" key="2">
    <source>
        <dbReference type="Proteomes" id="UP000887574"/>
    </source>
</evidence>
<dbReference type="AlphaFoldDB" id="A0A915D481"/>
<keyword evidence="1" id="KW-0812">Transmembrane</keyword>
<proteinExistence type="predicted"/>